<dbReference type="InterPro" id="IPR046922">
    <property type="entry name" value="CATRA-N"/>
</dbReference>
<feature type="domain" description="CASPASE and TPR Repeat-Associated N-terminal" evidence="1">
    <location>
        <begin position="9"/>
        <end position="218"/>
    </location>
</feature>
<protein>
    <recommendedName>
        <fullName evidence="5">Guanylate cyclase domain-containing protein</fullName>
    </recommendedName>
</protein>
<gene>
    <name evidence="3" type="ORF">Aco03nite_094810</name>
</gene>
<evidence type="ECO:0000259" key="1">
    <source>
        <dbReference type="Pfam" id="PF20269"/>
    </source>
</evidence>
<comment type="caution">
    <text evidence="3">The sequence shown here is derived from an EMBL/GenBank/DDBJ whole genome shotgun (WGS) entry which is preliminary data.</text>
</comment>
<dbReference type="InterPro" id="IPR046923">
    <property type="entry name" value="CATRA-C"/>
</dbReference>
<reference evidence="3 4" key="1">
    <citation type="submission" date="2021-01" db="EMBL/GenBank/DDBJ databases">
        <title>Whole genome shotgun sequence of Actinoplanes couchii NBRC 106145.</title>
        <authorList>
            <person name="Komaki H."/>
            <person name="Tamura T."/>
        </authorList>
    </citation>
    <scope>NUCLEOTIDE SEQUENCE [LARGE SCALE GENOMIC DNA]</scope>
    <source>
        <strain evidence="3 4">NBRC 106145</strain>
    </source>
</reference>
<sequence>MTGSPAEQEFIAHLFAPADGPHAGTARGQLAGIWSRCRTELRMTEPIRGVPAVDLPGQWPGTGPFQVVAAQQDLGSDRQAILRRSHDVLNLSVVFAWPIGAGRERLGPAVPFGWTDYLRWWEQLTVDGVTAMLGTALILQGKTPAPDADPVTLADGARAVLPATSGDSPGWWRSERRTGAGIVLWEISPLGDDPDRRLVVLSGLDQDRELSDLTWSDGSVTIPPLGRYLMHAAKLRYESRLRGDGAGLRALHDQVSAHLGPPAGPADLLAGDVETVAGTLHELRNLLRTAEIAAANMSKAFTPRLDGDEIAAAVLERVPDDIAYLENLARRLDTVHGSPAGPFRSVLRAPEPPPAPVVADRLDLRMCLAVDIVAFTRRSGPARSRAQERLVAIMRATFGRLSLDLDELPRQGLGDDQKVILPAAEQLHLALPRFLEALVQELAADNDIYQDRIRLRASAAVGTFGPGAIGFSGEVAIEAHRLLESSQLRKAATANPGVDLVAAISDILHRFVIKEDWARMPPGTLTPCRIGNKEYAERAWLWVPQG</sequence>
<evidence type="ECO:0000313" key="4">
    <source>
        <dbReference type="Proteomes" id="UP000612282"/>
    </source>
</evidence>
<proteinExistence type="predicted"/>
<dbReference type="Pfam" id="PF20269">
    <property type="entry name" value="CATRA-N"/>
    <property type="match status" value="1"/>
</dbReference>
<dbReference type="Proteomes" id="UP000612282">
    <property type="component" value="Unassembled WGS sequence"/>
</dbReference>
<keyword evidence="4" id="KW-1185">Reference proteome</keyword>
<dbReference type="Pfam" id="PF20270">
    <property type="entry name" value="CATRA-C"/>
    <property type="match status" value="1"/>
</dbReference>
<evidence type="ECO:0000259" key="2">
    <source>
        <dbReference type="Pfam" id="PF20270"/>
    </source>
</evidence>
<dbReference type="EMBL" id="BOMG01000118">
    <property type="protein sequence ID" value="GID61077.1"/>
    <property type="molecule type" value="Genomic_DNA"/>
</dbReference>
<organism evidence="3 4">
    <name type="scientific">Actinoplanes couchii</name>
    <dbReference type="NCBI Taxonomy" id="403638"/>
    <lineage>
        <taxon>Bacteria</taxon>
        <taxon>Bacillati</taxon>
        <taxon>Actinomycetota</taxon>
        <taxon>Actinomycetes</taxon>
        <taxon>Micromonosporales</taxon>
        <taxon>Micromonosporaceae</taxon>
        <taxon>Actinoplanes</taxon>
    </lineage>
</organism>
<dbReference type="RefSeq" id="WP_203808684.1">
    <property type="nucleotide sequence ID" value="NZ_BAAAQE010000094.1"/>
</dbReference>
<accession>A0ABQ3XRE4</accession>
<name>A0ABQ3XRE4_9ACTN</name>
<dbReference type="NCBIfam" id="NF038357">
    <property type="entry name" value="BN6_48550_fam"/>
    <property type="match status" value="1"/>
</dbReference>
<evidence type="ECO:0000313" key="3">
    <source>
        <dbReference type="EMBL" id="GID61077.1"/>
    </source>
</evidence>
<evidence type="ECO:0008006" key="5">
    <source>
        <dbReference type="Google" id="ProtNLM"/>
    </source>
</evidence>
<feature type="domain" description="CASPASE and TPR Repeat-Associated C-terminal" evidence="2">
    <location>
        <begin position="223"/>
        <end position="331"/>
    </location>
</feature>